<sequence length="150" mass="16030">MQPPPGPHSAAPQGGDDHASIHSHHSSQTARQSLARASSVLGASISSGGLSRIGAKPRALAAANLKLRSKQAVPNEGADQTLNEFFVQHDTFYKECHQKFVEQTNSIDASLRTVQTQLQGCLSKRDDIARSIADLESSLQQVQGEMSAKT</sequence>
<comment type="caution">
    <text evidence="2">The sequence shown here is derived from an EMBL/GenBank/DDBJ whole genome shotgun (WGS) entry which is preliminary data.</text>
</comment>
<evidence type="ECO:0000313" key="3">
    <source>
        <dbReference type="Proteomes" id="UP001141327"/>
    </source>
</evidence>
<name>A0ABQ8UGX4_9EUKA</name>
<feature type="region of interest" description="Disordered" evidence="1">
    <location>
        <begin position="1"/>
        <end position="35"/>
    </location>
</feature>
<evidence type="ECO:0000313" key="2">
    <source>
        <dbReference type="EMBL" id="KAJ4456947.1"/>
    </source>
</evidence>
<gene>
    <name evidence="2" type="ORF">PAPYR_7669</name>
</gene>
<reference evidence="2" key="1">
    <citation type="journal article" date="2022" name="bioRxiv">
        <title>Genomics of Preaxostyla Flagellates Illuminates Evolutionary Transitions and the Path Towards Mitochondrial Loss.</title>
        <authorList>
            <person name="Novak L.V.F."/>
            <person name="Treitli S.C."/>
            <person name="Pyrih J."/>
            <person name="Halakuc P."/>
            <person name="Pipaliya S.V."/>
            <person name="Vacek V."/>
            <person name="Brzon O."/>
            <person name="Soukal P."/>
            <person name="Eme L."/>
            <person name="Dacks J.B."/>
            <person name="Karnkowska A."/>
            <person name="Elias M."/>
            <person name="Hampl V."/>
        </authorList>
    </citation>
    <scope>NUCLEOTIDE SEQUENCE</scope>
    <source>
        <strain evidence="2">RCP-MX</strain>
    </source>
</reference>
<accession>A0ABQ8UGX4</accession>
<keyword evidence="3" id="KW-1185">Reference proteome</keyword>
<proteinExistence type="predicted"/>
<evidence type="ECO:0000256" key="1">
    <source>
        <dbReference type="SAM" id="MobiDB-lite"/>
    </source>
</evidence>
<protein>
    <submittedName>
        <fullName evidence="2">Uncharacterized protein</fullName>
    </submittedName>
</protein>
<dbReference type="EMBL" id="JAPMOS010000057">
    <property type="protein sequence ID" value="KAJ4456947.1"/>
    <property type="molecule type" value="Genomic_DNA"/>
</dbReference>
<dbReference type="Proteomes" id="UP001141327">
    <property type="component" value="Unassembled WGS sequence"/>
</dbReference>
<organism evidence="2 3">
    <name type="scientific">Paratrimastix pyriformis</name>
    <dbReference type="NCBI Taxonomy" id="342808"/>
    <lineage>
        <taxon>Eukaryota</taxon>
        <taxon>Metamonada</taxon>
        <taxon>Preaxostyla</taxon>
        <taxon>Paratrimastigidae</taxon>
        <taxon>Paratrimastix</taxon>
    </lineage>
</organism>